<feature type="domain" description="DUF58" evidence="2">
    <location>
        <begin position="216"/>
        <end position="339"/>
    </location>
</feature>
<reference evidence="3 4" key="1">
    <citation type="submission" date="2019-11" db="EMBL/GenBank/DDBJ databases">
        <authorList>
            <person name="Li J."/>
        </authorList>
    </citation>
    <scope>NUCLEOTIDE SEQUENCE [LARGE SCALE GENOMIC DNA]</scope>
    <source>
        <strain evidence="3 4">MF47</strain>
    </source>
</reference>
<organism evidence="3 4">
    <name type="scientific">Aeromicrobium yanjiei</name>
    <dbReference type="NCBI Taxonomy" id="2662028"/>
    <lineage>
        <taxon>Bacteria</taxon>
        <taxon>Bacillati</taxon>
        <taxon>Actinomycetota</taxon>
        <taxon>Actinomycetes</taxon>
        <taxon>Propionibacteriales</taxon>
        <taxon>Nocardioidaceae</taxon>
        <taxon>Aeromicrobium</taxon>
    </lineage>
</organism>
<dbReference type="EMBL" id="CP045737">
    <property type="protein sequence ID" value="QGG40899.1"/>
    <property type="molecule type" value="Genomic_DNA"/>
</dbReference>
<evidence type="ECO:0000313" key="3">
    <source>
        <dbReference type="EMBL" id="QGG40899.1"/>
    </source>
</evidence>
<protein>
    <submittedName>
        <fullName evidence="3">DUF58 domain-containing protein</fullName>
    </submittedName>
</protein>
<dbReference type="Pfam" id="PF01882">
    <property type="entry name" value="DUF58"/>
    <property type="match status" value="1"/>
</dbReference>
<accession>A0A5Q2MGM4</accession>
<keyword evidence="1" id="KW-0472">Membrane</keyword>
<dbReference type="PANTHER" id="PTHR34351:SF1">
    <property type="entry name" value="SLR1927 PROTEIN"/>
    <property type="match status" value="1"/>
</dbReference>
<feature type="transmembrane region" description="Helical" evidence="1">
    <location>
        <begin position="46"/>
        <end position="65"/>
    </location>
</feature>
<dbReference type="Proteomes" id="UP000392064">
    <property type="component" value="Chromosome"/>
</dbReference>
<dbReference type="AlphaFoldDB" id="A0A5Q2MGM4"/>
<sequence>MARDRPQGRLREAARSVVLTRRGIGFLVGAVISFILAPLLSLPAMLYVTGLLLGLVVLSTAFVLLGHSRVRIERSFSPQVVQPGALSRATVRVTNLSVLPCLEARWEDHLPHGISGDASGVLPALGGSHSAESRVTFSYALQGLRRGRHAIGPLRVDVCDPFGLVYRRHAFGTAEPLTVLPRLVTLPAITPRGSSADGATRPAPQNAGVGDDDVVARTYLPGDALKRINWKATAHRDQLMVRQEEQQMTPRAAVHLDCEPSSQGTARDRRNDWEYSSAFEWCVAAAASVTAHLVRAGYVVTVQSSGHAVDRVVAEGQDTLEDAMVDLAVLEPEPRDHDARISPERAVFAVLGRLTPERARHWTAALGASRSVLAFVAVGTSTAALDVLDAARWNVVEYEPKDDLAELWTHFDGARADAAS</sequence>
<evidence type="ECO:0000259" key="2">
    <source>
        <dbReference type="Pfam" id="PF01882"/>
    </source>
</evidence>
<keyword evidence="1" id="KW-1133">Transmembrane helix</keyword>
<name>A0A5Q2MGM4_9ACTN</name>
<dbReference type="InterPro" id="IPR002881">
    <property type="entry name" value="DUF58"/>
</dbReference>
<evidence type="ECO:0000256" key="1">
    <source>
        <dbReference type="SAM" id="Phobius"/>
    </source>
</evidence>
<feature type="transmembrane region" description="Helical" evidence="1">
    <location>
        <begin position="21"/>
        <end position="40"/>
    </location>
</feature>
<dbReference type="KEGG" id="aef:GEV26_05720"/>
<proteinExistence type="predicted"/>
<gene>
    <name evidence="3" type="ORF">GEV26_05720</name>
</gene>
<evidence type="ECO:0000313" key="4">
    <source>
        <dbReference type="Proteomes" id="UP000392064"/>
    </source>
</evidence>
<keyword evidence="1" id="KW-0812">Transmembrane</keyword>
<keyword evidence="4" id="KW-1185">Reference proteome</keyword>
<dbReference type="PANTHER" id="PTHR34351">
    <property type="entry name" value="SLR1927 PROTEIN-RELATED"/>
    <property type="match status" value="1"/>
</dbReference>